<reference evidence="1" key="2">
    <citation type="journal article" date="2015" name="Data Brief">
        <title>Shoot transcriptome of the giant reed, Arundo donax.</title>
        <authorList>
            <person name="Barrero R.A."/>
            <person name="Guerrero F.D."/>
            <person name="Moolhuijzen P."/>
            <person name="Goolsby J.A."/>
            <person name="Tidwell J."/>
            <person name="Bellgard S.E."/>
            <person name="Bellgard M.I."/>
        </authorList>
    </citation>
    <scope>NUCLEOTIDE SEQUENCE</scope>
    <source>
        <tissue evidence="1">Shoot tissue taken approximately 20 cm above the soil surface</tissue>
    </source>
</reference>
<dbReference type="AlphaFoldDB" id="A0A0A9HJ05"/>
<dbReference type="EMBL" id="GBRH01160801">
    <property type="protein sequence ID" value="JAE37095.1"/>
    <property type="molecule type" value="Transcribed_RNA"/>
</dbReference>
<accession>A0A0A9HJ05</accession>
<evidence type="ECO:0000313" key="1">
    <source>
        <dbReference type="EMBL" id="JAE37095.1"/>
    </source>
</evidence>
<protein>
    <submittedName>
        <fullName evidence="1">Uncharacterized protein</fullName>
    </submittedName>
</protein>
<proteinExistence type="predicted"/>
<reference evidence="1" key="1">
    <citation type="submission" date="2014-09" db="EMBL/GenBank/DDBJ databases">
        <authorList>
            <person name="Magalhaes I.L.F."/>
            <person name="Oliveira U."/>
            <person name="Santos F.R."/>
            <person name="Vidigal T.H.D.A."/>
            <person name="Brescovit A.D."/>
            <person name="Santos A.J."/>
        </authorList>
    </citation>
    <scope>NUCLEOTIDE SEQUENCE</scope>
    <source>
        <tissue evidence="1">Shoot tissue taken approximately 20 cm above the soil surface</tissue>
    </source>
</reference>
<sequence length="37" mass="4520">MCNMSVTCVELCHRRLMIIYSTNWSLRKRIRRRGHQA</sequence>
<name>A0A0A9HJ05_ARUDO</name>
<organism evidence="1">
    <name type="scientific">Arundo donax</name>
    <name type="common">Giant reed</name>
    <name type="synonym">Donax arundinaceus</name>
    <dbReference type="NCBI Taxonomy" id="35708"/>
    <lineage>
        <taxon>Eukaryota</taxon>
        <taxon>Viridiplantae</taxon>
        <taxon>Streptophyta</taxon>
        <taxon>Embryophyta</taxon>
        <taxon>Tracheophyta</taxon>
        <taxon>Spermatophyta</taxon>
        <taxon>Magnoliopsida</taxon>
        <taxon>Liliopsida</taxon>
        <taxon>Poales</taxon>
        <taxon>Poaceae</taxon>
        <taxon>PACMAD clade</taxon>
        <taxon>Arundinoideae</taxon>
        <taxon>Arundineae</taxon>
        <taxon>Arundo</taxon>
    </lineage>
</organism>